<reference evidence="4" key="1">
    <citation type="submission" date="2020-01" db="EMBL/GenBank/DDBJ databases">
        <title>Insect and environment-associated Actinomycetes.</title>
        <authorList>
            <person name="Currrie C."/>
            <person name="Chevrette M."/>
            <person name="Carlson C."/>
            <person name="Stubbendieck R."/>
            <person name="Wendt-Pienkowski E."/>
        </authorList>
    </citation>
    <scope>NUCLEOTIDE SEQUENCE</scope>
    <source>
        <strain evidence="4">SID7499</strain>
    </source>
</reference>
<name>A0A6G3WU09_9ACTN</name>
<sequence>MSPGNEIQRQHRSGPRPAGAWARLWFGVSWPFVSVWRRLRNWWLLKRGERLARHWWRPQTWLMSGLYIALSAVYLIVLVYGVWQPGQTRRWGDWQGVLGAVGLSSSAVVATAWFILWRFRRARRYYLRKARKHPDELVKPGSIIGSIVGRDQLCDALMNDLHDSRQRRPHVIVGTIGVGKTALLVRLTQRLAGRGIVPVVLRLRDVQERLDFSELAKAKFCEEVLERVFSVSEAEKVWQRLRYTQDRVVVLADGLEDTLKDVDDRDNKIRKAINDARDGRLPLVVTSRPQKSLEAINAAQTILEPLSEEAALQYVAQGSNRRTNKQRMDWVVEAAEIAESPLYLNIAKDLEHRGRLELIVGAGGDERCDPRDQDMWALRYDLLEGWVDALVDGALYPEQPISARGRSMTVEYLSVLACVALRTNSTYVGYGVLTPSRAGESGAPDEEEEQRQRDVREAEELRELLEGQVQHSARKKFGAGEGADEEMDERLAASWGSSLGLVEDRGSGVRFHHSVLQAYLASRCMDVLVNPGSAARPRSSTTALRKAYFDRALQCPGRELAMALVFYSRSVEALAGCKGHPEGRRRDLVARHCTIDFIRKELRRAAAVALNGSPEPSAATSPDGRGSGDIEQDPKIRALELYSATLDVDSFHHDPDHREIVEEIRGNWGRLQVYNDRKLDSPKKALVKRIAATGLLLSRRRTFPPSDVQEVRGRTAYDLLFDIAGKEPSHGVRFAIAQAIGEGGDEAFHALQGRLFAPTARVSALSLFGAAMPGGLPLPLVQEDMDDAFRAIAHRLGMGGGGHGVAFAPRETLEADRPPSAPGTTRTERLLRKGRAQILEDKRRGEEITEQRERNRELEDQRKRVMRAWLAPMLVHSCSFTPHQNTPYEVLSGWMAELRQQRVDLELQVALAQGFRQAANHRPPPTHPDRAGEFLNEQAGEMLKHTDYWFARLALLHALTLWALPNDVTEGQPRRGHGARPARQVRQWLQQTANPEVKRRRRDEHPLVKATGTMARQALQTRHPDRFLWIDEAGMASQIGSGTSSPREWRMHNLWIPPSRGWSTLDPSAQQLLADVLVLLILTEERGDRPTDALLRLEDAYSSEPNALPPCLARDRTPLDPRQALVGETPRSLPGSHCVDGCAFQFCPYPPKGPQCRTELNELFCIHQHSMLKRFQFQAWRSFRFRRRARWQRRTTVANLRRFWDEMGARARNRDLKEASSAARGGE</sequence>
<keyword evidence="4" id="KW-0547">Nucleotide-binding</keyword>
<dbReference type="EMBL" id="JAAGMN010002192">
    <property type="protein sequence ID" value="NEE09019.1"/>
    <property type="molecule type" value="Genomic_DNA"/>
</dbReference>
<accession>A0A6G3WU09</accession>
<dbReference type="Gene3D" id="3.40.50.300">
    <property type="entry name" value="P-loop containing nucleotide triphosphate hydrolases"/>
    <property type="match status" value="1"/>
</dbReference>
<feature type="region of interest" description="Disordered" evidence="1">
    <location>
        <begin position="609"/>
        <end position="630"/>
    </location>
</feature>
<feature type="region of interest" description="Disordered" evidence="1">
    <location>
        <begin position="435"/>
        <end position="455"/>
    </location>
</feature>
<evidence type="ECO:0000256" key="1">
    <source>
        <dbReference type="SAM" id="MobiDB-lite"/>
    </source>
</evidence>
<dbReference type="SUPFAM" id="SSF52540">
    <property type="entry name" value="P-loop containing nucleoside triphosphate hydrolases"/>
    <property type="match status" value="1"/>
</dbReference>
<protein>
    <submittedName>
        <fullName evidence="4">ATP-binding protein</fullName>
    </submittedName>
</protein>
<keyword evidence="2" id="KW-1133">Transmembrane helix</keyword>
<dbReference type="InterPro" id="IPR007111">
    <property type="entry name" value="NACHT_NTPase"/>
</dbReference>
<keyword evidence="2" id="KW-0812">Transmembrane</keyword>
<gene>
    <name evidence="4" type="ORF">G3M58_21500</name>
</gene>
<feature type="transmembrane region" description="Helical" evidence="2">
    <location>
        <begin position="95"/>
        <end position="119"/>
    </location>
</feature>
<comment type="caution">
    <text evidence="4">The sequence shown here is derived from an EMBL/GenBank/DDBJ whole genome shotgun (WGS) entry which is preliminary data.</text>
</comment>
<organism evidence="4">
    <name type="scientific">Streptomyces sp. SID7499</name>
    <dbReference type="NCBI Taxonomy" id="2706086"/>
    <lineage>
        <taxon>Bacteria</taxon>
        <taxon>Bacillati</taxon>
        <taxon>Actinomycetota</taxon>
        <taxon>Actinomycetes</taxon>
        <taxon>Kitasatosporales</taxon>
        <taxon>Streptomycetaceae</taxon>
        <taxon>Streptomyces</taxon>
    </lineage>
</organism>
<dbReference type="GO" id="GO:0005524">
    <property type="term" value="F:ATP binding"/>
    <property type="evidence" value="ECO:0007669"/>
    <property type="project" value="UniProtKB-KW"/>
</dbReference>
<proteinExistence type="predicted"/>
<dbReference type="InterPro" id="IPR027417">
    <property type="entry name" value="P-loop_NTPase"/>
</dbReference>
<dbReference type="AlphaFoldDB" id="A0A6G3WU09"/>
<feature type="transmembrane region" description="Helical" evidence="2">
    <location>
        <begin position="20"/>
        <end position="39"/>
    </location>
</feature>
<keyword evidence="4" id="KW-0067">ATP-binding</keyword>
<evidence type="ECO:0000259" key="3">
    <source>
        <dbReference type="Pfam" id="PF05729"/>
    </source>
</evidence>
<feature type="transmembrane region" description="Helical" evidence="2">
    <location>
        <begin position="60"/>
        <end position="83"/>
    </location>
</feature>
<dbReference type="Pfam" id="PF05729">
    <property type="entry name" value="NACHT"/>
    <property type="match status" value="1"/>
</dbReference>
<evidence type="ECO:0000313" key="4">
    <source>
        <dbReference type="EMBL" id="NEE09019.1"/>
    </source>
</evidence>
<feature type="domain" description="NACHT" evidence="3">
    <location>
        <begin position="169"/>
        <end position="316"/>
    </location>
</feature>
<feature type="region of interest" description="Disordered" evidence="1">
    <location>
        <begin position="970"/>
        <end position="1001"/>
    </location>
</feature>
<keyword evidence="2" id="KW-0472">Membrane</keyword>
<evidence type="ECO:0000256" key="2">
    <source>
        <dbReference type="SAM" id="Phobius"/>
    </source>
</evidence>